<dbReference type="PANTHER" id="PTHR24096">
    <property type="entry name" value="LONG-CHAIN-FATTY-ACID--COA LIGASE"/>
    <property type="match status" value="1"/>
</dbReference>
<gene>
    <name evidence="5" type="ORF">ENV54_05475</name>
</gene>
<dbReference type="InterPro" id="IPR020845">
    <property type="entry name" value="AMP-binding_CS"/>
</dbReference>
<evidence type="ECO:0000259" key="4">
    <source>
        <dbReference type="Pfam" id="PF13193"/>
    </source>
</evidence>
<evidence type="ECO:0000259" key="3">
    <source>
        <dbReference type="Pfam" id="PF00501"/>
    </source>
</evidence>
<dbReference type="Gene3D" id="3.40.50.12780">
    <property type="entry name" value="N-terminal domain of ligase-like"/>
    <property type="match status" value="1"/>
</dbReference>
<evidence type="ECO:0000256" key="2">
    <source>
        <dbReference type="ARBA" id="ARBA00022598"/>
    </source>
</evidence>
<comment type="caution">
    <text evidence="5">The sequence shown here is derived from an EMBL/GenBank/DDBJ whole genome shotgun (WGS) entry which is preliminary data.</text>
</comment>
<dbReference type="InterPro" id="IPR045851">
    <property type="entry name" value="AMP-bd_C_sf"/>
</dbReference>
<dbReference type="Pfam" id="PF13193">
    <property type="entry name" value="AMP-binding_C"/>
    <property type="match status" value="1"/>
</dbReference>
<feature type="domain" description="AMP-binding enzyme C-terminal" evidence="4">
    <location>
        <begin position="484"/>
        <end position="561"/>
    </location>
</feature>
<dbReference type="Pfam" id="PF00501">
    <property type="entry name" value="AMP-binding"/>
    <property type="match status" value="1"/>
</dbReference>
<evidence type="ECO:0000256" key="1">
    <source>
        <dbReference type="ARBA" id="ARBA00006432"/>
    </source>
</evidence>
<dbReference type="PROSITE" id="PS00455">
    <property type="entry name" value="AMP_BINDING"/>
    <property type="match status" value="1"/>
</dbReference>
<evidence type="ECO:0000313" key="5">
    <source>
        <dbReference type="EMBL" id="HGH60731.1"/>
    </source>
</evidence>
<reference evidence="5" key="1">
    <citation type="journal article" date="2020" name="mSystems">
        <title>Genome- and Community-Level Interaction Insights into Carbon Utilization and Element Cycling Functions of Hydrothermarchaeota in Hydrothermal Sediment.</title>
        <authorList>
            <person name="Zhou Z."/>
            <person name="Liu Y."/>
            <person name="Xu W."/>
            <person name="Pan J."/>
            <person name="Luo Z.H."/>
            <person name="Li M."/>
        </authorList>
    </citation>
    <scope>NUCLEOTIDE SEQUENCE [LARGE SCALE GENOMIC DNA]</scope>
    <source>
        <strain evidence="5">SpSt-769</strain>
    </source>
</reference>
<dbReference type="AlphaFoldDB" id="A0A7C4ETC9"/>
<sequence>MSRQQAFFVDESKPWFQPDAGWPGYVPKNIEFPDISLYELLRESAEETGDAPVLWFLHNFMTYQELIQHVDRFAAGLKGLGVSKGDVVALAMPNSFQYPIAYYACSKLGAIVTGVNPLSKPVEILHQLKSTGARTLVTLDAIYQPLFGSLGERHTFERIIATNLLDLVNMPEEQKAMLKKAGKIPTGAVPDLSIKFTELLKTEPAEITEKVAGSDVAAYVMTGGTTGFPKVAILTHFNCVSSAISVANWLWDSPGACLIGILPLFHVFGMAALHTVVKNRGYMLLFPQPPKTEELVKTVCAVGRDHHTFYPGAEVLFQQLIDFPDIDKYPIAQKINKCLSSAGPLRQFVKERFERKLPGVVLREGYGLSEASSGVAIGPYDKDFVAGSIGLPLPGVEWKIVDISTGERVLPPGETGELILSAPMVMAGYLDNPQETADALREKDGKMWLFTGDLGYMDEYGRVFLNDRKKQLIKVKGYSVFPTEVEQLMSAHDCIQDIAVAGLPDAETGEAVKAWVVLKEEWQGKITPDELRQWAKTNITHYKVPKHIEFIQEIPKSLVGKVLRRELQEADPLYKAHRPAQ</sequence>
<name>A0A7C4ETC9_9BACT</name>
<dbReference type="GO" id="GO:0016405">
    <property type="term" value="F:CoA-ligase activity"/>
    <property type="evidence" value="ECO:0007669"/>
    <property type="project" value="TreeGrafter"/>
</dbReference>
<comment type="similarity">
    <text evidence="1">Belongs to the ATP-dependent AMP-binding enzyme family.</text>
</comment>
<accession>A0A7C4ETC9</accession>
<proteinExistence type="inferred from homology"/>
<keyword evidence="2 5" id="KW-0436">Ligase</keyword>
<dbReference type="InterPro" id="IPR042099">
    <property type="entry name" value="ANL_N_sf"/>
</dbReference>
<dbReference type="Gene3D" id="3.30.300.30">
    <property type="match status" value="1"/>
</dbReference>
<protein>
    <submittedName>
        <fullName evidence="5">Long-chain fatty acid--CoA ligase</fullName>
    </submittedName>
</protein>
<dbReference type="InterPro" id="IPR000873">
    <property type="entry name" value="AMP-dep_synth/lig_dom"/>
</dbReference>
<dbReference type="InterPro" id="IPR025110">
    <property type="entry name" value="AMP-bd_C"/>
</dbReference>
<dbReference type="PANTHER" id="PTHR24096:SF149">
    <property type="entry name" value="AMP-BINDING DOMAIN-CONTAINING PROTEIN-RELATED"/>
    <property type="match status" value="1"/>
</dbReference>
<feature type="domain" description="AMP-dependent synthetase/ligase" evidence="3">
    <location>
        <begin position="41"/>
        <end position="430"/>
    </location>
</feature>
<dbReference type="SUPFAM" id="SSF56801">
    <property type="entry name" value="Acetyl-CoA synthetase-like"/>
    <property type="match status" value="1"/>
</dbReference>
<organism evidence="5">
    <name type="scientific">Desulfomonile tiedjei</name>
    <dbReference type="NCBI Taxonomy" id="2358"/>
    <lineage>
        <taxon>Bacteria</taxon>
        <taxon>Pseudomonadati</taxon>
        <taxon>Thermodesulfobacteriota</taxon>
        <taxon>Desulfomonilia</taxon>
        <taxon>Desulfomonilales</taxon>
        <taxon>Desulfomonilaceae</taxon>
        <taxon>Desulfomonile</taxon>
    </lineage>
</organism>
<dbReference type="EMBL" id="DTGT01000169">
    <property type="protein sequence ID" value="HGH60731.1"/>
    <property type="molecule type" value="Genomic_DNA"/>
</dbReference>